<dbReference type="EMBL" id="AGBW02010764">
    <property type="protein sequence ID" value="OWR47883.1"/>
    <property type="molecule type" value="Genomic_DNA"/>
</dbReference>
<reference evidence="2 3" key="1">
    <citation type="journal article" date="2011" name="Cell">
        <title>The monarch butterfly genome yields insights into long-distance migration.</title>
        <authorList>
            <person name="Zhan S."/>
            <person name="Merlin C."/>
            <person name="Boore J.L."/>
            <person name="Reppert S.M."/>
        </authorList>
    </citation>
    <scope>NUCLEOTIDE SEQUENCE [LARGE SCALE GENOMIC DNA]</scope>
    <source>
        <strain evidence="2">F-2</strain>
    </source>
</reference>
<sequence length="108" mass="12619">MPYNAYLQITEEKYNLICNRFKEYMAHIDDLNIEPIKIFDPLSPKQNEELELIREVSKDLQKKKEEDVKKAAEAAAEAEKAAKENKVTEKDDSENTEENVTKDDKKQE</sequence>
<dbReference type="KEGG" id="dpl:KGM_203108"/>
<comment type="caution">
    <text evidence="2">The sequence shown here is derived from an EMBL/GenBank/DDBJ whole genome shotgun (WGS) entry which is preliminary data.</text>
</comment>
<evidence type="ECO:0000313" key="2">
    <source>
        <dbReference type="EMBL" id="OWR47883.1"/>
    </source>
</evidence>
<feature type="region of interest" description="Disordered" evidence="1">
    <location>
        <begin position="71"/>
        <end position="108"/>
    </location>
</feature>
<dbReference type="AlphaFoldDB" id="A0A212F2D2"/>
<accession>A0A212F2D2</accession>
<keyword evidence="3" id="KW-1185">Reference proteome</keyword>
<name>A0A212F2D2_DANPL</name>
<feature type="compositionally biased region" description="Basic and acidic residues" evidence="1">
    <location>
        <begin position="71"/>
        <end position="90"/>
    </location>
</feature>
<protein>
    <submittedName>
        <fullName evidence="2">Uncharacterized protein</fullName>
    </submittedName>
</protein>
<feature type="compositionally biased region" description="Basic and acidic residues" evidence="1">
    <location>
        <begin position="99"/>
        <end position="108"/>
    </location>
</feature>
<gene>
    <name evidence="2" type="ORF">KGM_203108</name>
</gene>
<proteinExistence type="predicted"/>
<evidence type="ECO:0000313" key="3">
    <source>
        <dbReference type="Proteomes" id="UP000007151"/>
    </source>
</evidence>
<organism evidence="2 3">
    <name type="scientific">Danaus plexippus plexippus</name>
    <dbReference type="NCBI Taxonomy" id="278856"/>
    <lineage>
        <taxon>Eukaryota</taxon>
        <taxon>Metazoa</taxon>
        <taxon>Ecdysozoa</taxon>
        <taxon>Arthropoda</taxon>
        <taxon>Hexapoda</taxon>
        <taxon>Insecta</taxon>
        <taxon>Pterygota</taxon>
        <taxon>Neoptera</taxon>
        <taxon>Endopterygota</taxon>
        <taxon>Lepidoptera</taxon>
        <taxon>Glossata</taxon>
        <taxon>Ditrysia</taxon>
        <taxon>Papilionoidea</taxon>
        <taxon>Nymphalidae</taxon>
        <taxon>Danainae</taxon>
        <taxon>Danaini</taxon>
        <taxon>Danaina</taxon>
        <taxon>Danaus</taxon>
        <taxon>Danaus</taxon>
    </lineage>
</organism>
<dbReference type="eggNOG" id="ENOG502T7TC">
    <property type="taxonomic scope" value="Eukaryota"/>
</dbReference>
<dbReference type="OrthoDB" id="7443721at2759"/>
<evidence type="ECO:0000256" key="1">
    <source>
        <dbReference type="SAM" id="MobiDB-lite"/>
    </source>
</evidence>
<dbReference type="Proteomes" id="UP000007151">
    <property type="component" value="Unassembled WGS sequence"/>
</dbReference>